<evidence type="ECO:0000256" key="5">
    <source>
        <dbReference type="SAM" id="MobiDB-lite"/>
    </source>
</evidence>
<evidence type="ECO:0000256" key="4">
    <source>
        <dbReference type="ARBA" id="ARBA00023136"/>
    </source>
</evidence>
<feature type="region of interest" description="Disordered" evidence="5">
    <location>
        <begin position="1"/>
        <end position="77"/>
    </location>
</feature>
<dbReference type="PANTHER" id="PTHR47564">
    <property type="entry name" value="CYSTEINE-RICH AND TRANSMEMBRANE DOMAIN-CONTAINING PROTEIN 1"/>
    <property type="match status" value="1"/>
</dbReference>
<evidence type="ECO:0000256" key="3">
    <source>
        <dbReference type="ARBA" id="ARBA00013590"/>
    </source>
</evidence>
<dbReference type="EMBL" id="JX052780">
    <property type="protein sequence ID" value="AFK11008.1"/>
    <property type="molecule type" value="mRNA"/>
</dbReference>
<name>K4FSI6_CALMI</name>
<comment type="subcellular location">
    <subcellularLocation>
        <location evidence="1">Membrane</location>
    </subcellularLocation>
</comment>
<accession>K4FSI6</accession>
<dbReference type="InterPro" id="IPR043240">
    <property type="entry name" value="CYSTM1-like"/>
</dbReference>
<evidence type="ECO:0000313" key="7">
    <source>
        <dbReference type="EMBL" id="AFK11008.1"/>
    </source>
</evidence>
<feature type="compositionally biased region" description="Pro residues" evidence="5">
    <location>
        <begin position="1"/>
        <end position="20"/>
    </location>
</feature>
<keyword evidence="4" id="KW-0472">Membrane</keyword>
<sequence length="117" mass="12858">MNDNPPPYPGPGPSGYPPYPQQQYVPGPYPGYPPTHGAQPAYPGYPPSHGAQPVYPGHPQYGWGNEQQPGAMYTNMPKSTPNTVYVVQDQRRNDDSSACLTACWTALRCCCLWDMLT</sequence>
<organism evidence="7">
    <name type="scientific">Callorhinchus milii</name>
    <name type="common">Ghost shark</name>
    <dbReference type="NCBI Taxonomy" id="7868"/>
    <lineage>
        <taxon>Eukaryota</taxon>
        <taxon>Metazoa</taxon>
        <taxon>Chordata</taxon>
        <taxon>Craniata</taxon>
        <taxon>Vertebrata</taxon>
        <taxon>Chondrichthyes</taxon>
        <taxon>Holocephali</taxon>
        <taxon>Chimaeriformes</taxon>
        <taxon>Callorhinchidae</taxon>
        <taxon>Callorhinchus</taxon>
    </lineage>
</organism>
<proteinExistence type="evidence at transcript level"/>
<evidence type="ECO:0000256" key="2">
    <source>
        <dbReference type="ARBA" id="ARBA00009444"/>
    </source>
</evidence>
<dbReference type="AlphaFoldDB" id="K4FSI6"/>
<dbReference type="GO" id="GO:0016020">
    <property type="term" value="C:membrane"/>
    <property type="evidence" value="ECO:0007669"/>
    <property type="project" value="UniProtKB-SubCell"/>
</dbReference>
<dbReference type="PANTHER" id="PTHR47564:SF1">
    <property type="entry name" value="CYSTEINE-RICH AND TRANSMEMBRANE DOMAIN-CONTAINING PROTEIN 1"/>
    <property type="match status" value="1"/>
</dbReference>
<reference evidence="7" key="1">
    <citation type="journal article" date="2012" name="PLoS ONE">
        <title>Sequencing and Analysis of Full-Length cDNAs, 5'-ESTs and 3'-ESTs from a Cartilaginous Fish, the Elephant Shark (Callorhinchus milii).</title>
        <authorList>
            <person name="Tan Y.Y."/>
            <person name="Kodzius R."/>
            <person name="Tay B.H."/>
            <person name="Tay A."/>
            <person name="Brenner S."/>
            <person name="Venkatesh B."/>
        </authorList>
    </citation>
    <scope>NUCLEOTIDE SEQUENCE</scope>
    <source>
        <tissue evidence="7">Intestine</tissue>
    </source>
</reference>
<dbReference type="GO" id="GO:0070062">
    <property type="term" value="C:extracellular exosome"/>
    <property type="evidence" value="ECO:0007669"/>
    <property type="project" value="TreeGrafter"/>
</dbReference>
<feature type="domain" description="Cysteine-rich transmembrane" evidence="6">
    <location>
        <begin position="84"/>
        <end position="116"/>
    </location>
</feature>
<comment type="similarity">
    <text evidence="2">Belongs to the CYSTM1 family.</text>
</comment>
<dbReference type="Pfam" id="PF12734">
    <property type="entry name" value="CYSTM"/>
    <property type="match status" value="1"/>
</dbReference>
<evidence type="ECO:0000259" key="6">
    <source>
        <dbReference type="Pfam" id="PF12734"/>
    </source>
</evidence>
<evidence type="ECO:0000256" key="1">
    <source>
        <dbReference type="ARBA" id="ARBA00004370"/>
    </source>
</evidence>
<protein>
    <recommendedName>
        <fullName evidence="3">Cysteine-rich and transmembrane domain-containing protein 1</fullName>
    </recommendedName>
</protein>
<dbReference type="InterPro" id="IPR028144">
    <property type="entry name" value="CYSTM_dom"/>
</dbReference>